<feature type="transmembrane region" description="Helical" evidence="4">
    <location>
        <begin position="211"/>
        <end position="235"/>
    </location>
</feature>
<evidence type="ECO:0000256" key="3">
    <source>
        <dbReference type="SAM" id="MobiDB-lite"/>
    </source>
</evidence>
<keyword evidence="6" id="KW-1185">Reference proteome</keyword>
<feature type="transmembrane region" description="Helical" evidence="4">
    <location>
        <begin position="242"/>
        <end position="262"/>
    </location>
</feature>
<feature type="transmembrane region" description="Helical" evidence="4">
    <location>
        <begin position="448"/>
        <end position="467"/>
    </location>
</feature>
<sequence>MDNSGSSEQNEGAPGTSGTSGTNAESASSASSVAASATAYSSSVQSFDSSQINPVGAKSLTSSLSRVHTVISASHIVQSLHRVVTDVHDDNLQTELNAAEAGQTDLGRILSRPDFYDAMKVATHVDPRSDELANVMPDDERAVRKLTAKAVAEEIEVEEEENYPPVDKGYAWAVCFAEFLAICTTWGSTTSFGVFISYWLNNNTFVGADPLNYALSSSITVFLAQALAPVSMILFNMIGLKLTVAIGVVFHFAGFLLCSYSTKLWELYCTQGLILGFGFSLVFNPSIIVLSGWFLKYRGLSSGIVVCGAGAGGMVFTLAAQALITQKSDFRWAMRMLGLTTLGLNLIVLAIIKERIPVKRERSWKSFRKQFHVILNWRVMKRWHVIALTFWFAMGIVSYIVITFSLASFATFIGLSEVEGSHVTAIFNACQAVGRVCIGAIGDRYGRINTAVLINIFVIIIIFAFFINCSNFPTLLGFSIVSGLVTGWCQLLNQAIMPDSVPMADFPSVWSYENIIVGCFCLFSEVVALKLRTDSTTKPFLNAQLFAGFMVVGSLICLVPVREWKIRRMLTSRLEDAREEQLEKEQKKLEDPVAQDRIQRYELLLQKTAKGYLYRLFYPMKA</sequence>
<dbReference type="EMBL" id="CAACVR010000013">
    <property type="protein sequence ID" value="VEU21893.1"/>
    <property type="molecule type" value="Genomic_DNA"/>
</dbReference>
<dbReference type="SUPFAM" id="SSF103473">
    <property type="entry name" value="MFS general substrate transporter"/>
    <property type="match status" value="1"/>
</dbReference>
<dbReference type="Pfam" id="PF07690">
    <property type="entry name" value="MFS_1"/>
    <property type="match status" value="1"/>
</dbReference>
<comment type="similarity">
    <text evidence="2">Belongs to the major facilitator superfamily. Monocarboxylate porter (TC 2.A.1.13) family.</text>
</comment>
<feature type="transmembrane region" description="Helical" evidence="4">
    <location>
        <begin position="543"/>
        <end position="561"/>
    </location>
</feature>
<feature type="compositionally biased region" description="Low complexity" evidence="3">
    <location>
        <begin position="16"/>
        <end position="35"/>
    </location>
</feature>
<feature type="transmembrane region" description="Helical" evidence="4">
    <location>
        <begin position="330"/>
        <end position="352"/>
    </location>
</feature>
<evidence type="ECO:0000313" key="6">
    <source>
        <dbReference type="Proteomes" id="UP000290900"/>
    </source>
</evidence>
<proteinExistence type="inferred from homology"/>
<dbReference type="OrthoDB" id="2213137at2759"/>
<feature type="transmembrane region" description="Helical" evidence="4">
    <location>
        <begin position="473"/>
        <end position="492"/>
    </location>
</feature>
<dbReference type="InterPro" id="IPR050327">
    <property type="entry name" value="Proton-linked_MCT"/>
</dbReference>
<feature type="transmembrane region" description="Helical" evidence="4">
    <location>
        <begin position="302"/>
        <end position="324"/>
    </location>
</feature>
<keyword evidence="4" id="KW-0812">Transmembrane</keyword>
<name>A0A448YM14_BRENA</name>
<feature type="transmembrane region" description="Helical" evidence="4">
    <location>
        <begin position="170"/>
        <end position="199"/>
    </location>
</feature>
<dbReference type="PANTHER" id="PTHR11360">
    <property type="entry name" value="MONOCARBOXYLATE TRANSPORTER"/>
    <property type="match status" value="1"/>
</dbReference>
<feature type="compositionally biased region" description="Polar residues" evidence="3">
    <location>
        <begin position="1"/>
        <end position="10"/>
    </location>
</feature>
<comment type="subcellular location">
    <subcellularLocation>
        <location evidence="1">Membrane</location>
        <topology evidence="1">Multi-pass membrane protein</topology>
    </subcellularLocation>
</comment>
<feature type="transmembrane region" description="Helical" evidence="4">
    <location>
        <begin position="274"/>
        <end position="295"/>
    </location>
</feature>
<dbReference type="Gene3D" id="1.20.1250.20">
    <property type="entry name" value="MFS general substrate transporter like domains"/>
    <property type="match status" value="2"/>
</dbReference>
<evidence type="ECO:0000313" key="5">
    <source>
        <dbReference type="EMBL" id="VEU21893.1"/>
    </source>
</evidence>
<dbReference type="GO" id="GO:0016020">
    <property type="term" value="C:membrane"/>
    <property type="evidence" value="ECO:0007669"/>
    <property type="project" value="UniProtKB-SubCell"/>
</dbReference>
<keyword evidence="4" id="KW-0472">Membrane</keyword>
<reference evidence="5 6" key="1">
    <citation type="submission" date="2018-12" db="EMBL/GenBank/DDBJ databases">
        <authorList>
            <person name="Tiukova I."/>
            <person name="Dainat J."/>
        </authorList>
    </citation>
    <scope>NUCLEOTIDE SEQUENCE [LARGE SCALE GENOMIC DNA]</scope>
</reference>
<dbReference type="InParanoid" id="A0A448YM14"/>
<feature type="transmembrane region" description="Helical" evidence="4">
    <location>
        <begin position="385"/>
        <end position="415"/>
    </location>
</feature>
<gene>
    <name evidence="5" type="ORF">BRENAR_LOCUS2625</name>
</gene>
<organism evidence="5 6">
    <name type="scientific">Brettanomyces naardenensis</name>
    <name type="common">Yeast</name>
    <dbReference type="NCBI Taxonomy" id="13370"/>
    <lineage>
        <taxon>Eukaryota</taxon>
        <taxon>Fungi</taxon>
        <taxon>Dikarya</taxon>
        <taxon>Ascomycota</taxon>
        <taxon>Saccharomycotina</taxon>
        <taxon>Pichiomycetes</taxon>
        <taxon>Pichiales</taxon>
        <taxon>Pichiaceae</taxon>
        <taxon>Brettanomyces</taxon>
    </lineage>
</organism>
<dbReference type="PANTHER" id="PTHR11360:SF315">
    <property type="entry name" value="TRANSPORTER MCH2-RELATED"/>
    <property type="match status" value="1"/>
</dbReference>
<dbReference type="FunCoup" id="A0A448YM14">
    <property type="interactions" value="442"/>
</dbReference>
<feature type="region of interest" description="Disordered" evidence="3">
    <location>
        <begin position="1"/>
        <end position="35"/>
    </location>
</feature>
<dbReference type="GO" id="GO:0022857">
    <property type="term" value="F:transmembrane transporter activity"/>
    <property type="evidence" value="ECO:0007669"/>
    <property type="project" value="InterPro"/>
</dbReference>
<accession>A0A448YM14</accession>
<evidence type="ECO:0000256" key="4">
    <source>
        <dbReference type="SAM" id="Phobius"/>
    </source>
</evidence>
<dbReference type="Proteomes" id="UP000290900">
    <property type="component" value="Unassembled WGS sequence"/>
</dbReference>
<dbReference type="AlphaFoldDB" id="A0A448YM14"/>
<dbReference type="InterPro" id="IPR036259">
    <property type="entry name" value="MFS_trans_sf"/>
</dbReference>
<dbReference type="InterPro" id="IPR011701">
    <property type="entry name" value="MFS"/>
</dbReference>
<keyword evidence="4" id="KW-1133">Transmembrane helix</keyword>
<evidence type="ECO:0000256" key="1">
    <source>
        <dbReference type="ARBA" id="ARBA00004141"/>
    </source>
</evidence>
<evidence type="ECO:0000256" key="2">
    <source>
        <dbReference type="ARBA" id="ARBA00006727"/>
    </source>
</evidence>
<protein>
    <submittedName>
        <fullName evidence="5">DEKNAAC102811</fullName>
    </submittedName>
</protein>